<dbReference type="PANTHER" id="PTHR21310:SF41">
    <property type="entry name" value="3'-PHOSPHOTRANSFERASE, PUTATIVE-RELATED"/>
    <property type="match status" value="1"/>
</dbReference>
<dbReference type="SUPFAM" id="SSF56112">
    <property type="entry name" value="Protein kinase-like (PK-like)"/>
    <property type="match status" value="1"/>
</dbReference>
<evidence type="ECO:0000256" key="3">
    <source>
        <dbReference type="ARBA" id="ARBA00022741"/>
    </source>
</evidence>
<protein>
    <submittedName>
        <fullName evidence="11">Streptomycin 3'-kinase</fullName>
    </submittedName>
</protein>
<dbReference type="AlphaFoldDB" id="A0A370I4X3"/>
<comment type="similarity">
    <text evidence="1 7">Belongs to the aminoglycoside phosphotransferase family.</text>
</comment>
<dbReference type="STRING" id="1210086.GCA_001613105_07232"/>
<feature type="domain" description="Aminoglycoside phosphotransferase" evidence="10">
    <location>
        <begin position="23"/>
        <end position="248"/>
    </location>
</feature>
<evidence type="ECO:0000313" key="11">
    <source>
        <dbReference type="EMBL" id="RDI65181.1"/>
    </source>
</evidence>
<gene>
    <name evidence="11" type="ORF">DFR76_10650</name>
</gene>
<evidence type="ECO:0000256" key="4">
    <source>
        <dbReference type="ARBA" id="ARBA00022777"/>
    </source>
</evidence>
<dbReference type="Gene3D" id="3.30.200.20">
    <property type="entry name" value="Phosphorylase Kinase, domain 1"/>
    <property type="match status" value="1"/>
</dbReference>
<keyword evidence="2 7" id="KW-0808">Transferase</keyword>
<comment type="caution">
    <text evidence="11">The sequence shown here is derived from an EMBL/GenBank/DDBJ whole genome shotgun (WGS) entry which is preliminary data.</text>
</comment>
<evidence type="ECO:0000313" key="12">
    <source>
        <dbReference type="Proteomes" id="UP000254869"/>
    </source>
</evidence>
<keyword evidence="6 7" id="KW-0046">Antibiotic resistance</keyword>
<feature type="binding site" evidence="9">
    <location>
        <position position="196"/>
    </location>
    <ligand>
        <name>Mg(2+)</name>
        <dbReference type="ChEBI" id="CHEBI:18420"/>
    </ligand>
</feature>
<dbReference type="Pfam" id="PF01636">
    <property type="entry name" value="APH"/>
    <property type="match status" value="1"/>
</dbReference>
<keyword evidence="12" id="KW-1185">Reference proteome</keyword>
<evidence type="ECO:0000256" key="6">
    <source>
        <dbReference type="ARBA" id="ARBA00023251"/>
    </source>
</evidence>
<keyword evidence="4 7" id="KW-0418">Kinase</keyword>
<dbReference type="Proteomes" id="UP000254869">
    <property type="component" value="Unassembled WGS sequence"/>
</dbReference>
<feature type="binding site" evidence="9">
    <location>
        <position position="211"/>
    </location>
    <ligand>
        <name>Mg(2+)</name>
        <dbReference type="ChEBI" id="CHEBI:18420"/>
    </ligand>
</feature>
<dbReference type="InterPro" id="IPR024165">
    <property type="entry name" value="Kan/Strep_kinase"/>
</dbReference>
<evidence type="ECO:0000259" key="10">
    <source>
        <dbReference type="Pfam" id="PF01636"/>
    </source>
</evidence>
<evidence type="ECO:0000256" key="2">
    <source>
        <dbReference type="ARBA" id="ARBA00022679"/>
    </source>
</evidence>
<dbReference type="InterPro" id="IPR002575">
    <property type="entry name" value="Aminoglycoside_PTrfase"/>
</dbReference>
<proteinExistence type="inferred from homology"/>
<evidence type="ECO:0000256" key="9">
    <source>
        <dbReference type="PIRSR" id="PIRSR000706-2"/>
    </source>
</evidence>
<evidence type="ECO:0000256" key="5">
    <source>
        <dbReference type="ARBA" id="ARBA00022840"/>
    </source>
</evidence>
<keyword evidence="5 7" id="KW-0067">ATP-binding</keyword>
<dbReference type="Gene3D" id="3.90.1200.10">
    <property type="match status" value="1"/>
</dbReference>
<evidence type="ECO:0000256" key="8">
    <source>
        <dbReference type="PIRSR" id="PIRSR000706-1"/>
    </source>
</evidence>
<dbReference type="GO" id="GO:0005524">
    <property type="term" value="F:ATP binding"/>
    <property type="evidence" value="ECO:0007669"/>
    <property type="project" value="UniProtKB-KW"/>
</dbReference>
<keyword evidence="9" id="KW-0479">Metal-binding</keyword>
<dbReference type="PANTHER" id="PTHR21310">
    <property type="entry name" value="AMINOGLYCOSIDE PHOSPHOTRANSFERASE-RELATED-RELATED"/>
    <property type="match status" value="1"/>
</dbReference>
<keyword evidence="3 7" id="KW-0547">Nucleotide-binding</keyword>
<evidence type="ECO:0000256" key="1">
    <source>
        <dbReference type="ARBA" id="ARBA00006219"/>
    </source>
</evidence>
<dbReference type="CDD" id="cd05150">
    <property type="entry name" value="APH"/>
    <property type="match status" value="1"/>
</dbReference>
<dbReference type="GO" id="GO:0016301">
    <property type="term" value="F:kinase activity"/>
    <property type="evidence" value="ECO:0007669"/>
    <property type="project" value="UniProtKB-KW"/>
</dbReference>
<dbReference type="GO" id="GO:0016773">
    <property type="term" value="F:phosphotransferase activity, alcohol group as acceptor"/>
    <property type="evidence" value="ECO:0007669"/>
    <property type="project" value="InterPro"/>
</dbReference>
<organism evidence="11 12">
    <name type="scientific">Nocardia pseudobrasiliensis</name>
    <dbReference type="NCBI Taxonomy" id="45979"/>
    <lineage>
        <taxon>Bacteria</taxon>
        <taxon>Bacillati</taxon>
        <taxon>Actinomycetota</taxon>
        <taxon>Actinomycetes</taxon>
        <taxon>Mycobacteriales</taxon>
        <taxon>Nocardiaceae</taxon>
        <taxon>Nocardia</taxon>
    </lineage>
</organism>
<dbReference type="InterPro" id="IPR051678">
    <property type="entry name" value="AGP_Transferase"/>
</dbReference>
<feature type="active site" description="Proton acceptor" evidence="8">
    <location>
        <position position="191"/>
    </location>
</feature>
<dbReference type="GO" id="GO:0046872">
    <property type="term" value="F:metal ion binding"/>
    <property type="evidence" value="ECO:0007669"/>
    <property type="project" value="UniProtKB-KW"/>
</dbReference>
<accession>A0A370I4X3</accession>
<sequence length="273" mass="30194">MASIAIVSEFDWVGRLLARDGWEVVGDGESGAAVFRSPDGARYAKCVRPDRAGELEDERDRVEWLASQGIPGPAMLDWIDNDAGACLITSAVEGMPANLVSAEELGTAWESIGRAVRRLHALPVRDCPFGRGLAEMVGRARDVVGRNAVDPDFLSDEHRRLVPEALLERVVSQVDRWLPREDAEAVVCHGDLCLPNIVLDPRTLEVTGFIDLGRLGRADPYTDFALLLANSRETWPDEQRARAADEAFARVYGIDLDAERLRFYLDLDPLTWG</sequence>
<dbReference type="EMBL" id="QQBC01000006">
    <property type="protein sequence ID" value="RDI65181.1"/>
    <property type="molecule type" value="Genomic_DNA"/>
</dbReference>
<evidence type="ECO:0000256" key="7">
    <source>
        <dbReference type="PIRNR" id="PIRNR000706"/>
    </source>
</evidence>
<dbReference type="NCBIfam" id="NF032896">
    <property type="entry name" value="APH_3pp"/>
    <property type="match status" value="1"/>
</dbReference>
<dbReference type="InterPro" id="IPR011009">
    <property type="entry name" value="Kinase-like_dom_sf"/>
</dbReference>
<dbReference type="PIRSF" id="PIRSF000706">
    <property type="entry name" value="Kanamycin_kin"/>
    <property type="match status" value="1"/>
</dbReference>
<dbReference type="GO" id="GO:0046677">
    <property type="term" value="P:response to antibiotic"/>
    <property type="evidence" value="ECO:0007669"/>
    <property type="project" value="UniProtKB-KW"/>
</dbReference>
<reference evidence="11 12" key="1">
    <citation type="submission" date="2018-07" db="EMBL/GenBank/DDBJ databases">
        <title>Genomic Encyclopedia of Type Strains, Phase IV (KMG-IV): sequencing the most valuable type-strain genomes for metagenomic binning, comparative biology and taxonomic classification.</title>
        <authorList>
            <person name="Goeker M."/>
        </authorList>
    </citation>
    <scope>NUCLEOTIDE SEQUENCE [LARGE SCALE GENOMIC DNA]</scope>
    <source>
        <strain evidence="11 12">DSM 44290</strain>
    </source>
</reference>
<name>A0A370I4X3_9NOCA</name>
<keyword evidence="9" id="KW-0460">Magnesium</keyword>